<sequence>MLRLKITAAPQQLNIHQAMWCWDATMARLFRDGKGDIDWCADTAESVSSSSGQVVPVPPGPVVGVNVQIPKSLKGRGIGDSLKHFFNGENPACDTLVAETKYDGYRLQIHIQIGQEGPVITVFSKSKRNSTVDRRNTHSIVLAALGIPVPDDMPVYPTLAARLRGTPTPKKRVKSSVILEAEVVPFNEGAREGGRGPGIEEFWWLEAAGVTVGPETSAHRSSHIGRHLCLVFFDILHLDGETLLAVPYRSRRALLKSVVRPIHGFSVFAMCQAIPLDAGKDHATLALKTAFETVCNDREEGLVLKASKSTYNDPKLPWVKLKKDYIPGLGDTIDLVLLGAGWDIDRARELRVDTSVFTTFYLGVLTNREAVFQRRHTPHFEILFRVSYGLNRDQLEQYNDQLRLGRWASKPFDKDDPWKRVS</sequence>
<dbReference type="Proteomes" id="UP001565368">
    <property type="component" value="Unassembled WGS sequence"/>
</dbReference>
<reference evidence="3 4" key="1">
    <citation type="submission" date="2023-08" db="EMBL/GenBank/DDBJ databases">
        <title>Annotated Genome Sequence of Vanrija albida AlHP1.</title>
        <authorList>
            <person name="Herzog R."/>
        </authorList>
    </citation>
    <scope>NUCLEOTIDE SEQUENCE [LARGE SCALE GENOMIC DNA]</scope>
    <source>
        <strain evidence="3 4">AlHP1</strain>
    </source>
</reference>
<dbReference type="Gene3D" id="2.40.50.140">
    <property type="entry name" value="Nucleic acid-binding proteins"/>
    <property type="match status" value="1"/>
</dbReference>
<name>A0ABR3Q0G9_9TREE</name>
<dbReference type="PANTHER" id="PTHR45674:SF12">
    <property type="entry name" value="ATP DEPENDENT DNA LIGASE DOMAIN-CONTAINING PROTEIN"/>
    <property type="match status" value="1"/>
</dbReference>
<dbReference type="EMBL" id="JBBXJM010000004">
    <property type="protein sequence ID" value="KAL1408220.1"/>
    <property type="molecule type" value="Genomic_DNA"/>
</dbReference>
<dbReference type="InterPro" id="IPR016059">
    <property type="entry name" value="DNA_ligase_ATP-dep_CS"/>
</dbReference>
<dbReference type="PANTHER" id="PTHR45674">
    <property type="entry name" value="DNA LIGASE 1/3 FAMILY MEMBER"/>
    <property type="match status" value="1"/>
</dbReference>
<evidence type="ECO:0000313" key="4">
    <source>
        <dbReference type="Proteomes" id="UP001565368"/>
    </source>
</evidence>
<proteinExistence type="predicted"/>
<dbReference type="InterPro" id="IPR012310">
    <property type="entry name" value="DNA_ligase_ATP-dep_cent"/>
</dbReference>
<dbReference type="RefSeq" id="XP_069208164.1">
    <property type="nucleotide sequence ID" value="XM_069353522.1"/>
</dbReference>
<organism evidence="3 4">
    <name type="scientific">Vanrija albida</name>
    <dbReference type="NCBI Taxonomy" id="181172"/>
    <lineage>
        <taxon>Eukaryota</taxon>
        <taxon>Fungi</taxon>
        <taxon>Dikarya</taxon>
        <taxon>Basidiomycota</taxon>
        <taxon>Agaricomycotina</taxon>
        <taxon>Tremellomycetes</taxon>
        <taxon>Trichosporonales</taxon>
        <taxon>Trichosporonaceae</taxon>
        <taxon>Vanrija</taxon>
    </lineage>
</organism>
<dbReference type="SUPFAM" id="SSF56091">
    <property type="entry name" value="DNA ligase/mRNA capping enzyme, catalytic domain"/>
    <property type="match status" value="1"/>
</dbReference>
<gene>
    <name evidence="3" type="ORF">Q8F55_005026</name>
</gene>
<protein>
    <recommendedName>
        <fullName evidence="2">ATP-dependent DNA ligase family profile domain-containing protein</fullName>
    </recommendedName>
</protein>
<comment type="caution">
    <text evidence="3">The sequence shown here is derived from an EMBL/GenBank/DDBJ whole genome shotgun (WGS) entry which is preliminary data.</text>
</comment>
<dbReference type="PROSITE" id="PS00333">
    <property type="entry name" value="DNA_LIGASE_A2"/>
    <property type="match status" value="1"/>
</dbReference>
<evidence type="ECO:0000256" key="1">
    <source>
        <dbReference type="ARBA" id="ARBA00022598"/>
    </source>
</evidence>
<keyword evidence="4" id="KW-1185">Reference proteome</keyword>
<keyword evidence="1" id="KW-0436">Ligase</keyword>
<dbReference type="InterPro" id="IPR012340">
    <property type="entry name" value="NA-bd_OB-fold"/>
</dbReference>
<dbReference type="Pfam" id="PF01068">
    <property type="entry name" value="DNA_ligase_A_M"/>
    <property type="match status" value="1"/>
</dbReference>
<dbReference type="PROSITE" id="PS50160">
    <property type="entry name" value="DNA_LIGASE_A3"/>
    <property type="match status" value="1"/>
</dbReference>
<dbReference type="Gene3D" id="3.30.470.30">
    <property type="entry name" value="DNA ligase/mRNA capping enzyme"/>
    <property type="match status" value="1"/>
</dbReference>
<evidence type="ECO:0000313" key="3">
    <source>
        <dbReference type="EMBL" id="KAL1408220.1"/>
    </source>
</evidence>
<accession>A0ABR3Q0G9</accession>
<dbReference type="InterPro" id="IPR050191">
    <property type="entry name" value="ATP-dep_DNA_ligase"/>
</dbReference>
<dbReference type="GeneID" id="95986069"/>
<feature type="domain" description="ATP-dependent DNA ligase family profile" evidence="2">
    <location>
        <begin position="221"/>
        <end position="366"/>
    </location>
</feature>
<evidence type="ECO:0000259" key="2">
    <source>
        <dbReference type="PROSITE" id="PS50160"/>
    </source>
</evidence>